<accession>A0A9J5YJV8</accession>
<dbReference type="Pfam" id="PF00806">
    <property type="entry name" value="PUF"/>
    <property type="match status" value="1"/>
</dbReference>
<dbReference type="PROSITE" id="PS50302">
    <property type="entry name" value="PUM"/>
    <property type="match status" value="1"/>
</dbReference>
<dbReference type="SMART" id="SM00025">
    <property type="entry name" value="Pumilio"/>
    <property type="match status" value="1"/>
</dbReference>
<evidence type="ECO:0000313" key="7">
    <source>
        <dbReference type="Proteomes" id="UP000824120"/>
    </source>
</evidence>
<evidence type="ECO:0000259" key="5">
    <source>
        <dbReference type="PROSITE" id="PS50303"/>
    </source>
</evidence>
<dbReference type="OrthoDB" id="668540at2759"/>
<dbReference type="GO" id="GO:0006417">
    <property type="term" value="P:regulation of translation"/>
    <property type="evidence" value="ECO:0007669"/>
    <property type="project" value="UniProtKB-KW"/>
</dbReference>
<evidence type="ECO:0000256" key="3">
    <source>
        <dbReference type="ARBA" id="ARBA00022884"/>
    </source>
</evidence>
<dbReference type="InterPro" id="IPR011989">
    <property type="entry name" value="ARM-like"/>
</dbReference>
<evidence type="ECO:0000256" key="4">
    <source>
        <dbReference type="PROSITE-ProRule" id="PRU00317"/>
    </source>
</evidence>
<dbReference type="GO" id="GO:0005737">
    <property type="term" value="C:cytoplasm"/>
    <property type="evidence" value="ECO:0007669"/>
    <property type="project" value="TreeGrafter"/>
</dbReference>
<evidence type="ECO:0000313" key="6">
    <source>
        <dbReference type="EMBL" id="KAG5599460.1"/>
    </source>
</evidence>
<organism evidence="6 7">
    <name type="scientific">Solanum commersonii</name>
    <name type="common">Commerson's wild potato</name>
    <name type="synonym">Commerson's nightshade</name>
    <dbReference type="NCBI Taxonomy" id="4109"/>
    <lineage>
        <taxon>Eukaryota</taxon>
        <taxon>Viridiplantae</taxon>
        <taxon>Streptophyta</taxon>
        <taxon>Embryophyta</taxon>
        <taxon>Tracheophyta</taxon>
        <taxon>Spermatophyta</taxon>
        <taxon>Magnoliopsida</taxon>
        <taxon>eudicotyledons</taxon>
        <taxon>Gunneridae</taxon>
        <taxon>Pentapetalae</taxon>
        <taxon>asterids</taxon>
        <taxon>lamiids</taxon>
        <taxon>Solanales</taxon>
        <taxon>Solanaceae</taxon>
        <taxon>Solanoideae</taxon>
        <taxon>Solaneae</taxon>
        <taxon>Solanum</taxon>
    </lineage>
</organism>
<feature type="repeat" description="Pumilio" evidence="4">
    <location>
        <begin position="79"/>
        <end position="106"/>
    </location>
</feature>
<reference evidence="6 7" key="1">
    <citation type="submission" date="2020-09" db="EMBL/GenBank/DDBJ databases">
        <title>De no assembly of potato wild relative species, Solanum commersonii.</title>
        <authorList>
            <person name="Cho K."/>
        </authorList>
    </citation>
    <scope>NUCLEOTIDE SEQUENCE [LARGE SCALE GENOMIC DNA]</scope>
    <source>
        <strain evidence="6">LZ3.2</strain>
        <tissue evidence="6">Leaf</tissue>
    </source>
</reference>
<keyword evidence="1" id="KW-0677">Repeat</keyword>
<dbReference type="PANTHER" id="PTHR12537:SF187">
    <property type="entry name" value="OS04G0276200 PROTEIN"/>
    <property type="match status" value="1"/>
</dbReference>
<feature type="domain" description="PUM-HD" evidence="5">
    <location>
        <begin position="1"/>
        <end position="132"/>
    </location>
</feature>
<dbReference type="GO" id="GO:0003729">
    <property type="term" value="F:mRNA binding"/>
    <property type="evidence" value="ECO:0007669"/>
    <property type="project" value="TreeGrafter"/>
</dbReference>
<dbReference type="EMBL" id="JACXVP010000006">
    <property type="protein sequence ID" value="KAG5599460.1"/>
    <property type="molecule type" value="Genomic_DNA"/>
</dbReference>
<keyword evidence="7" id="KW-1185">Reference proteome</keyword>
<dbReference type="AlphaFoldDB" id="A0A9J5YJV8"/>
<evidence type="ECO:0000256" key="2">
    <source>
        <dbReference type="ARBA" id="ARBA00022845"/>
    </source>
</evidence>
<proteinExistence type="predicted"/>
<sequence length="147" mass="16881">MQPDLFLGKLNNTLKVKSFKKATVEKGVDRGSLIGKCQIWLTWRSCVASGKFFLNSCGSLCDLHEHEYLVCMVWGKEVMMNDQFANYVVQKVLENCDDQQLELILNRIKVHLNALKKYTYGKHIVARVEKLVAAGERRISFLASYYT</sequence>
<comment type="caution">
    <text evidence="6">The sequence shown here is derived from an EMBL/GenBank/DDBJ whole genome shotgun (WGS) entry which is preliminary data.</text>
</comment>
<gene>
    <name evidence="6" type="ORF">H5410_030830</name>
</gene>
<dbReference type="PANTHER" id="PTHR12537">
    <property type="entry name" value="RNA BINDING PROTEIN PUMILIO-RELATED"/>
    <property type="match status" value="1"/>
</dbReference>
<keyword evidence="2" id="KW-0810">Translation regulation</keyword>
<protein>
    <recommendedName>
        <fullName evidence="5">PUM-HD domain-containing protein</fullName>
    </recommendedName>
</protein>
<name>A0A9J5YJV8_SOLCO</name>
<keyword evidence="3" id="KW-0694">RNA-binding</keyword>
<dbReference type="Gene3D" id="1.25.10.10">
    <property type="entry name" value="Leucine-rich Repeat Variant"/>
    <property type="match status" value="1"/>
</dbReference>
<dbReference type="Proteomes" id="UP000824120">
    <property type="component" value="Chromosome 6"/>
</dbReference>
<dbReference type="InterPro" id="IPR033133">
    <property type="entry name" value="PUM-HD"/>
</dbReference>
<dbReference type="PROSITE" id="PS50303">
    <property type="entry name" value="PUM_HD"/>
    <property type="match status" value="1"/>
</dbReference>
<dbReference type="InterPro" id="IPR001313">
    <property type="entry name" value="Pumilio_RNA-bd_rpt"/>
</dbReference>
<evidence type="ECO:0000256" key="1">
    <source>
        <dbReference type="ARBA" id="ARBA00022737"/>
    </source>
</evidence>
<dbReference type="SUPFAM" id="SSF48371">
    <property type="entry name" value="ARM repeat"/>
    <property type="match status" value="1"/>
</dbReference>
<dbReference type="InterPro" id="IPR016024">
    <property type="entry name" value="ARM-type_fold"/>
</dbReference>